<gene>
    <name evidence="2" type="ORF">ACFL27_24690</name>
</gene>
<comment type="caution">
    <text evidence="2">The sequence shown here is derived from an EMBL/GenBank/DDBJ whole genome shotgun (WGS) entry which is preliminary data.</text>
</comment>
<keyword evidence="3" id="KW-1185">Reference proteome</keyword>
<evidence type="ECO:0000256" key="1">
    <source>
        <dbReference type="SAM" id="Phobius"/>
    </source>
</evidence>
<dbReference type="EMBL" id="JBHPBY010000493">
    <property type="protein sequence ID" value="MFC1853407.1"/>
    <property type="molecule type" value="Genomic_DNA"/>
</dbReference>
<protein>
    <submittedName>
        <fullName evidence="2">Uncharacterized protein</fullName>
    </submittedName>
</protein>
<keyword evidence="1" id="KW-0472">Membrane</keyword>
<proteinExistence type="predicted"/>
<sequence length="256" mass="28678">MSDQMFLLFIILIVVTVLPGLYLVLRNRENPQKFVEIFQELVSTENFQRVDNVRELETIKSLVAGTTDGVKVENVTINHALKKKSDSEAPEAREAPEAPEGPFLADVKYYHSMQGGGRHYLKSVAAVPGEIDTCDIVIYPQPKSYLLKKMVSAVSIEDAISDFNDQFMVTFIPMREGKISLNFELQRLMIEYVSEYPFNQPQSSAGGSPASLYIGRTGICAEGNRTSDRKNLLTLNEMVTRIILIIKESHSAAIEQ</sequence>
<keyword evidence="1" id="KW-1133">Transmembrane helix</keyword>
<evidence type="ECO:0000313" key="2">
    <source>
        <dbReference type="EMBL" id="MFC1853407.1"/>
    </source>
</evidence>
<feature type="transmembrane region" description="Helical" evidence="1">
    <location>
        <begin position="6"/>
        <end position="25"/>
    </location>
</feature>
<keyword evidence="1" id="KW-0812">Transmembrane</keyword>
<accession>A0ABV6Z4N6</accession>
<organism evidence="2 3">
    <name type="scientific">candidate division CSSED10-310 bacterium</name>
    <dbReference type="NCBI Taxonomy" id="2855610"/>
    <lineage>
        <taxon>Bacteria</taxon>
        <taxon>Bacteria division CSSED10-310</taxon>
    </lineage>
</organism>
<evidence type="ECO:0000313" key="3">
    <source>
        <dbReference type="Proteomes" id="UP001594351"/>
    </source>
</evidence>
<dbReference type="Proteomes" id="UP001594351">
    <property type="component" value="Unassembled WGS sequence"/>
</dbReference>
<reference evidence="2 3" key="1">
    <citation type="submission" date="2024-09" db="EMBL/GenBank/DDBJ databases">
        <title>Laminarin stimulates single cell rates of sulfate reduction while oxygen inhibits transcriptomic activity in coastal marine sediment.</title>
        <authorList>
            <person name="Lindsay M."/>
            <person name="Orcutt B."/>
            <person name="Emerson D."/>
            <person name="Stepanauskas R."/>
            <person name="D'Angelo T."/>
        </authorList>
    </citation>
    <scope>NUCLEOTIDE SEQUENCE [LARGE SCALE GENOMIC DNA]</scope>
    <source>
        <strain evidence="2">SAG AM-311-K15</strain>
    </source>
</reference>
<name>A0ABV6Z4N6_UNCC1</name>